<organism evidence="1 2">
    <name type="scientific">Geodermatophilus amargosae</name>
    <dbReference type="NCBI Taxonomy" id="1296565"/>
    <lineage>
        <taxon>Bacteria</taxon>
        <taxon>Bacillati</taxon>
        <taxon>Actinomycetota</taxon>
        <taxon>Actinomycetes</taxon>
        <taxon>Geodermatophilales</taxon>
        <taxon>Geodermatophilaceae</taxon>
        <taxon>Geodermatophilus</taxon>
    </lineage>
</organism>
<dbReference type="Proteomes" id="UP000199546">
    <property type="component" value="Unassembled WGS sequence"/>
</dbReference>
<gene>
    <name evidence="1" type="ORF">SAMN05660657_04302</name>
</gene>
<evidence type="ECO:0000313" key="1">
    <source>
        <dbReference type="EMBL" id="SFT96954.1"/>
    </source>
</evidence>
<dbReference type="EMBL" id="FPBA01000020">
    <property type="protein sequence ID" value="SFT96954.1"/>
    <property type="molecule type" value="Genomic_DNA"/>
</dbReference>
<evidence type="ECO:0000313" key="2">
    <source>
        <dbReference type="Proteomes" id="UP000199546"/>
    </source>
</evidence>
<protein>
    <submittedName>
        <fullName evidence="1">Uncharacterized protein</fullName>
    </submittedName>
</protein>
<sequence length="142" mass="14823">MTPDTPAPTAARWFAALTAAGLPAHVTRTGRALAALSTTSTDAPAGAHVPRIPLHATLCEHTQSTADQVADAVHQLHTRGWIDRPVTDALSVTVLALLPLRLLMPTTADHDDDERRALLVAAAIGAAANALTTTTTRTRTNA</sequence>
<reference evidence="2" key="1">
    <citation type="submission" date="2016-10" db="EMBL/GenBank/DDBJ databases">
        <authorList>
            <person name="Varghese N."/>
            <person name="Submissions S."/>
        </authorList>
    </citation>
    <scope>NUCLEOTIDE SEQUENCE [LARGE SCALE GENOMIC DNA]</scope>
    <source>
        <strain evidence="2">DSM 46136</strain>
    </source>
</reference>
<dbReference type="RefSeq" id="WP_093582678.1">
    <property type="nucleotide sequence ID" value="NZ_FPBA01000020.1"/>
</dbReference>
<dbReference type="AlphaFoldDB" id="A0A1I7CC13"/>
<accession>A0A1I7CC13</accession>
<keyword evidence="2" id="KW-1185">Reference proteome</keyword>
<proteinExistence type="predicted"/>
<name>A0A1I7CC13_9ACTN</name>